<evidence type="ECO:0000256" key="7">
    <source>
        <dbReference type="ARBA" id="ARBA00023136"/>
    </source>
</evidence>
<dbReference type="PANTHER" id="PTHR42718">
    <property type="entry name" value="MAJOR FACILITATOR SUPERFAMILY MULTIDRUG TRANSPORTER MFSC"/>
    <property type="match status" value="1"/>
</dbReference>
<evidence type="ECO:0000313" key="11">
    <source>
        <dbReference type="Proteomes" id="UP000077667"/>
    </source>
</evidence>
<keyword evidence="4" id="KW-1003">Cell membrane</keyword>
<dbReference type="InterPro" id="IPR005829">
    <property type="entry name" value="Sugar_transporter_CS"/>
</dbReference>
<feature type="transmembrane region" description="Helical" evidence="8">
    <location>
        <begin position="312"/>
        <end position="333"/>
    </location>
</feature>
<evidence type="ECO:0000256" key="4">
    <source>
        <dbReference type="ARBA" id="ARBA00022475"/>
    </source>
</evidence>
<dbReference type="KEGG" id="nia:A8C56_01740"/>
<keyword evidence="7 8" id="KW-0472">Membrane</keyword>
<dbReference type="InterPro" id="IPR011701">
    <property type="entry name" value="MFS"/>
</dbReference>
<reference evidence="10 11" key="1">
    <citation type="submission" date="2016-05" db="EMBL/GenBank/DDBJ databases">
        <title>Niabella ginsenosidivorans BS26 whole genome sequencing.</title>
        <authorList>
            <person name="Im W.T."/>
            <person name="Siddiqi M.Z."/>
        </authorList>
    </citation>
    <scope>NUCLEOTIDE SEQUENCE [LARGE SCALE GENOMIC DNA]</scope>
    <source>
        <strain evidence="10 11">BS26</strain>
    </source>
</reference>
<evidence type="ECO:0000256" key="3">
    <source>
        <dbReference type="ARBA" id="ARBA00022448"/>
    </source>
</evidence>
<dbReference type="RefSeq" id="WP_067751226.1">
    <property type="nucleotide sequence ID" value="NZ_CP015772.1"/>
</dbReference>
<name>A0A1A9HWV8_9BACT</name>
<feature type="transmembrane region" description="Helical" evidence="8">
    <location>
        <begin position="212"/>
        <end position="229"/>
    </location>
</feature>
<dbReference type="STRING" id="1176587.A8C56_01740"/>
<sequence>MANPIHTDPNSLVEYGARRVIVTITAVICALLQLIDTTIVNVALPTMQGNLGASLTEITWVITAYAIANVILMPMTSWLSHQFGRRNYFAVSIMLFTIASWLCANAGSIEEMIIFRFIQGIGGGALLVTSQTIITESYPPEKRPMAQVIYVLGVIIGPTIGPALGGYIVDNFHWSYIFYINIPIGIIATLLTLQFVKSPHYSQKSRLRDIDWLGIFLLIVSVGSLQFILEKGQEADWFESSLITSLSVICVFGFYFFIWRELTCKKPIVNLRVLNNRNLSVGCVFAFVLGFGLFGSTFIIPLYTQSIMRWTALQAGMLMMPSTIFTAIMMPFVGQLMQRGVSTRLLVSIGMLIFFIYSLMAYKILTPDTGSSSFFWILVIRGVGLGFLSVPITTMALSTLSGSQIGEGAALSGMMRQLGGSFGVAIISTYLTRDIQAHRNDLISHLSTDNSMLQQRVQMLTRSFQGKGMAPNLAYNTTLKLLDGMVNTQSTILSYMDIFLIVGIMFLVCIPFVIIFIRESGTLQDTAHLVGE</sequence>
<feature type="transmembrane region" description="Helical" evidence="8">
    <location>
        <begin position="58"/>
        <end position="76"/>
    </location>
</feature>
<organism evidence="10 11">
    <name type="scientific">Niabella ginsenosidivorans</name>
    <dbReference type="NCBI Taxonomy" id="1176587"/>
    <lineage>
        <taxon>Bacteria</taxon>
        <taxon>Pseudomonadati</taxon>
        <taxon>Bacteroidota</taxon>
        <taxon>Chitinophagia</taxon>
        <taxon>Chitinophagales</taxon>
        <taxon>Chitinophagaceae</taxon>
        <taxon>Niabella</taxon>
    </lineage>
</organism>
<dbReference type="OrthoDB" id="9807274at2"/>
<feature type="transmembrane region" description="Helical" evidence="8">
    <location>
        <begin position="374"/>
        <end position="397"/>
    </location>
</feature>
<proteinExistence type="inferred from homology"/>
<evidence type="ECO:0000313" key="10">
    <source>
        <dbReference type="EMBL" id="ANH79867.1"/>
    </source>
</evidence>
<dbReference type="Pfam" id="PF07690">
    <property type="entry name" value="MFS_1"/>
    <property type="match status" value="1"/>
</dbReference>
<dbReference type="EMBL" id="CP015772">
    <property type="protein sequence ID" value="ANH79867.1"/>
    <property type="molecule type" value="Genomic_DNA"/>
</dbReference>
<keyword evidence="6 8" id="KW-1133">Transmembrane helix</keyword>
<dbReference type="PROSITE" id="PS00217">
    <property type="entry name" value="SUGAR_TRANSPORT_2"/>
    <property type="match status" value="1"/>
</dbReference>
<evidence type="ECO:0000259" key="9">
    <source>
        <dbReference type="PROSITE" id="PS50850"/>
    </source>
</evidence>
<dbReference type="PRINTS" id="PR01036">
    <property type="entry name" value="TCRTETB"/>
</dbReference>
<keyword evidence="3" id="KW-0813">Transport</keyword>
<dbReference type="NCBIfam" id="TIGR00711">
    <property type="entry name" value="efflux_EmrB"/>
    <property type="match status" value="1"/>
</dbReference>
<evidence type="ECO:0000256" key="8">
    <source>
        <dbReference type="SAM" id="Phobius"/>
    </source>
</evidence>
<evidence type="ECO:0000256" key="1">
    <source>
        <dbReference type="ARBA" id="ARBA00004651"/>
    </source>
</evidence>
<gene>
    <name evidence="10" type="ORF">A8C56_01740</name>
</gene>
<evidence type="ECO:0000256" key="5">
    <source>
        <dbReference type="ARBA" id="ARBA00022692"/>
    </source>
</evidence>
<dbReference type="PANTHER" id="PTHR42718:SF9">
    <property type="entry name" value="MAJOR FACILITATOR SUPERFAMILY MULTIDRUG TRANSPORTER MFSC"/>
    <property type="match status" value="1"/>
</dbReference>
<dbReference type="Gene3D" id="1.20.1250.20">
    <property type="entry name" value="MFS general substrate transporter like domains"/>
    <property type="match status" value="1"/>
</dbReference>
<dbReference type="Proteomes" id="UP000077667">
    <property type="component" value="Chromosome"/>
</dbReference>
<dbReference type="InterPro" id="IPR020846">
    <property type="entry name" value="MFS_dom"/>
</dbReference>
<feature type="transmembrane region" description="Helical" evidence="8">
    <location>
        <begin position="241"/>
        <end position="258"/>
    </location>
</feature>
<comment type="similarity">
    <text evidence="2">Belongs to the major facilitator superfamily. EmrB family.</text>
</comment>
<feature type="transmembrane region" description="Helical" evidence="8">
    <location>
        <begin position="113"/>
        <end position="134"/>
    </location>
</feature>
<feature type="transmembrane region" description="Helical" evidence="8">
    <location>
        <begin position="174"/>
        <end position="191"/>
    </location>
</feature>
<evidence type="ECO:0000256" key="2">
    <source>
        <dbReference type="ARBA" id="ARBA00008537"/>
    </source>
</evidence>
<keyword evidence="11" id="KW-1185">Reference proteome</keyword>
<feature type="transmembrane region" description="Helical" evidence="8">
    <location>
        <begin position="345"/>
        <end position="362"/>
    </location>
</feature>
<protein>
    <submittedName>
        <fullName evidence="10">MFS transporter</fullName>
    </submittedName>
</protein>
<dbReference type="Gene3D" id="1.20.1720.10">
    <property type="entry name" value="Multidrug resistance protein D"/>
    <property type="match status" value="1"/>
</dbReference>
<feature type="transmembrane region" description="Helical" evidence="8">
    <location>
        <begin position="146"/>
        <end position="168"/>
    </location>
</feature>
<evidence type="ECO:0000256" key="6">
    <source>
        <dbReference type="ARBA" id="ARBA00022989"/>
    </source>
</evidence>
<dbReference type="SUPFAM" id="SSF103473">
    <property type="entry name" value="MFS general substrate transporter"/>
    <property type="match status" value="1"/>
</dbReference>
<comment type="subcellular location">
    <subcellularLocation>
        <location evidence="1">Cell membrane</location>
        <topology evidence="1">Multi-pass membrane protein</topology>
    </subcellularLocation>
</comment>
<dbReference type="InterPro" id="IPR036259">
    <property type="entry name" value="MFS_trans_sf"/>
</dbReference>
<feature type="transmembrane region" description="Helical" evidence="8">
    <location>
        <begin position="88"/>
        <end position="107"/>
    </location>
</feature>
<dbReference type="CDD" id="cd17503">
    <property type="entry name" value="MFS_LmrB_MDR_like"/>
    <property type="match status" value="1"/>
</dbReference>
<feature type="transmembrane region" description="Helical" evidence="8">
    <location>
        <begin position="492"/>
        <end position="517"/>
    </location>
</feature>
<feature type="transmembrane region" description="Helical" evidence="8">
    <location>
        <begin position="20"/>
        <end position="46"/>
    </location>
</feature>
<feature type="domain" description="Major facilitator superfamily (MFS) profile" evidence="9">
    <location>
        <begin position="22"/>
        <end position="521"/>
    </location>
</feature>
<dbReference type="GO" id="GO:0022857">
    <property type="term" value="F:transmembrane transporter activity"/>
    <property type="evidence" value="ECO:0007669"/>
    <property type="project" value="InterPro"/>
</dbReference>
<dbReference type="InterPro" id="IPR004638">
    <property type="entry name" value="EmrB-like"/>
</dbReference>
<dbReference type="GO" id="GO:0005886">
    <property type="term" value="C:plasma membrane"/>
    <property type="evidence" value="ECO:0007669"/>
    <property type="project" value="UniProtKB-SubCell"/>
</dbReference>
<dbReference type="AlphaFoldDB" id="A0A1A9HWV8"/>
<dbReference type="PROSITE" id="PS50850">
    <property type="entry name" value="MFS"/>
    <property type="match status" value="1"/>
</dbReference>
<accession>A0A1A9HWV8</accession>
<keyword evidence="5 8" id="KW-0812">Transmembrane</keyword>
<feature type="transmembrane region" description="Helical" evidence="8">
    <location>
        <begin position="279"/>
        <end position="300"/>
    </location>
</feature>